<accession>X1G761</accession>
<evidence type="ECO:0000313" key="1">
    <source>
        <dbReference type="EMBL" id="GAH53072.1"/>
    </source>
</evidence>
<dbReference type="EMBL" id="BARU01024765">
    <property type="protein sequence ID" value="GAH53072.1"/>
    <property type="molecule type" value="Genomic_DNA"/>
</dbReference>
<dbReference type="AlphaFoldDB" id="X1G761"/>
<organism evidence="1">
    <name type="scientific">marine sediment metagenome</name>
    <dbReference type="NCBI Taxonomy" id="412755"/>
    <lineage>
        <taxon>unclassified sequences</taxon>
        <taxon>metagenomes</taxon>
        <taxon>ecological metagenomes</taxon>
    </lineage>
</organism>
<protein>
    <submittedName>
        <fullName evidence="1">Uncharacterized protein</fullName>
    </submittedName>
</protein>
<name>X1G761_9ZZZZ</name>
<reference evidence="1" key="1">
    <citation type="journal article" date="2014" name="Front. Microbiol.">
        <title>High frequency of phylogenetically diverse reductive dehalogenase-homologous genes in deep subseafloor sedimentary metagenomes.</title>
        <authorList>
            <person name="Kawai M."/>
            <person name="Futagami T."/>
            <person name="Toyoda A."/>
            <person name="Takaki Y."/>
            <person name="Nishi S."/>
            <person name="Hori S."/>
            <person name="Arai W."/>
            <person name="Tsubouchi T."/>
            <person name="Morono Y."/>
            <person name="Uchiyama I."/>
            <person name="Ito T."/>
            <person name="Fujiyama A."/>
            <person name="Inagaki F."/>
            <person name="Takami H."/>
        </authorList>
    </citation>
    <scope>NUCLEOTIDE SEQUENCE</scope>
    <source>
        <strain evidence="1">Expedition CK06-06</strain>
    </source>
</reference>
<sequence>MSEPSKVRCLNCLDRFQVQPNVKEAMCPRCKIKYRISWPWPGQPKVRGLAK</sequence>
<gene>
    <name evidence="1" type="ORF">S03H2_39997</name>
</gene>
<proteinExistence type="predicted"/>
<comment type="caution">
    <text evidence="1">The sequence shown here is derived from an EMBL/GenBank/DDBJ whole genome shotgun (WGS) entry which is preliminary data.</text>
</comment>